<dbReference type="InterPro" id="IPR029070">
    <property type="entry name" value="Chitinase_insertion_sf"/>
</dbReference>
<dbReference type="InterPro" id="IPR017853">
    <property type="entry name" value="GH"/>
</dbReference>
<evidence type="ECO:0000256" key="11">
    <source>
        <dbReference type="SAM" id="MobiDB-lite"/>
    </source>
</evidence>
<dbReference type="Proteomes" id="UP000199695">
    <property type="component" value="Unassembled WGS sequence"/>
</dbReference>
<keyword evidence="5 10" id="KW-0378">Hydrolase</keyword>
<dbReference type="Gene3D" id="3.10.50.10">
    <property type="match status" value="1"/>
</dbReference>
<keyword evidence="15" id="KW-1185">Reference proteome</keyword>
<dbReference type="Gene3D" id="2.60.40.10">
    <property type="entry name" value="Immunoglobulins"/>
    <property type="match status" value="1"/>
</dbReference>
<gene>
    <name evidence="14" type="ORF">SAMN05444955_106140</name>
</gene>
<dbReference type="CDD" id="cd12214">
    <property type="entry name" value="ChiA1_BD"/>
    <property type="match status" value="1"/>
</dbReference>
<evidence type="ECO:0000256" key="4">
    <source>
        <dbReference type="ARBA" id="ARBA00022729"/>
    </source>
</evidence>
<dbReference type="SMART" id="SM00495">
    <property type="entry name" value="ChtBD3"/>
    <property type="match status" value="1"/>
</dbReference>
<dbReference type="Pfam" id="PF02839">
    <property type="entry name" value="CBM_5_12"/>
    <property type="match status" value="1"/>
</dbReference>
<dbReference type="CDD" id="cd00063">
    <property type="entry name" value="FN3"/>
    <property type="match status" value="1"/>
</dbReference>
<dbReference type="Gene3D" id="2.10.10.20">
    <property type="entry name" value="Carbohydrate-binding module superfamily 5/12"/>
    <property type="match status" value="1"/>
</dbReference>
<comment type="similarity">
    <text evidence="2">Belongs to the glycosyl hydrolase 18 family. Chitinase class II subfamily.</text>
</comment>
<keyword evidence="8 10" id="KW-0326">Glycosidase</keyword>
<feature type="region of interest" description="Disordered" evidence="11">
    <location>
        <begin position="82"/>
        <end position="101"/>
    </location>
</feature>
<sequence>MWMTRAHSKSMSRKTLAMALALVLLIGILPAGVFAASGWAPNVAYKTGDIVTYGGSTYKCLQSHTSLPGWEPPNAPALWSLQSPGGVGDTQAPSAPGNLASPSQTASSISLTWTASTDNVGVTGYDVFRGTQKVGSSTATSYTDTGLTPDTSYTYTVKARDAAGNVSAASNALTVKTKAGDGGGTPGKKIVAYYPGWATYGRNYQVMDIDASKITHLNYAFANVVNGEVVVGDTYADTDKFFPGDCWDPGCKRGNFNQLTKLKQKYPHLKTLISVGGWTWSGGFSDAALTDASRTKFADSAVRFIRTWGFDGVDIDWEYPVSGGSQNGRPEDKQNFTLLLQKLREKLDAAGREDGKHYLLTIASGAGPTYLQNTELGKAEDYLDFINIMTYDFHGGWEKTSGHHAPLYADPADPFPNKATFHVNAAVEGHLHAGVPASKIVLGLPFYGRGWTGCSTAGNGQYQSCTGTPQGTWEAGVFDFSDLEANYINKNGYTRYWNDVSKVPYLFNPSNGTFITYDDVESIGYKTSFLKTKGLGGAMFWELSSDRNKTLLNKVYNDLK</sequence>
<evidence type="ECO:0000256" key="9">
    <source>
        <dbReference type="ARBA" id="ARBA00023326"/>
    </source>
</evidence>
<accession>A0A1H8E5B1</accession>
<dbReference type="SUPFAM" id="SSF54556">
    <property type="entry name" value="Chitinase insertion domain"/>
    <property type="match status" value="1"/>
</dbReference>
<dbReference type="FunFam" id="2.60.40.10:FF:001114">
    <property type="entry name" value="Chitinase A1"/>
    <property type="match status" value="1"/>
</dbReference>
<feature type="domain" description="GH18" evidence="13">
    <location>
        <begin position="188"/>
        <end position="560"/>
    </location>
</feature>
<dbReference type="EC" id="3.2.1.14" evidence="3"/>
<dbReference type="SUPFAM" id="SSF49265">
    <property type="entry name" value="Fibronectin type III"/>
    <property type="match status" value="1"/>
</dbReference>
<reference evidence="14 15" key="1">
    <citation type="submission" date="2016-10" db="EMBL/GenBank/DDBJ databases">
        <authorList>
            <person name="de Groot N.N."/>
        </authorList>
    </citation>
    <scope>NUCLEOTIDE SEQUENCE [LARGE SCALE GENOMIC DNA]</scope>
    <source>
        <strain evidence="14 15">DSM 46701</strain>
    </source>
</reference>
<evidence type="ECO:0000256" key="3">
    <source>
        <dbReference type="ARBA" id="ARBA00012729"/>
    </source>
</evidence>
<dbReference type="STRING" id="1173111.SAMN05444955_106140"/>
<evidence type="ECO:0000259" key="13">
    <source>
        <dbReference type="PROSITE" id="PS51910"/>
    </source>
</evidence>
<dbReference type="Pfam" id="PF00041">
    <property type="entry name" value="fn3"/>
    <property type="match status" value="1"/>
</dbReference>
<dbReference type="GO" id="GO:0006032">
    <property type="term" value="P:chitin catabolic process"/>
    <property type="evidence" value="ECO:0007669"/>
    <property type="project" value="UniProtKB-KW"/>
</dbReference>
<protein>
    <recommendedName>
        <fullName evidence="3">chitinase</fullName>
        <ecNumber evidence="3">3.2.1.14</ecNumber>
    </recommendedName>
</protein>
<keyword evidence="6" id="KW-0146">Chitin degradation</keyword>
<dbReference type="RefSeq" id="WP_280139760.1">
    <property type="nucleotide sequence ID" value="NZ_FOCQ01000006.1"/>
</dbReference>
<evidence type="ECO:0000256" key="1">
    <source>
        <dbReference type="ARBA" id="ARBA00000822"/>
    </source>
</evidence>
<dbReference type="GO" id="GO:0008061">
    <property type="term" value="F:chitin binding"/>
    <property type="evidence" value="ECO:0007669"/>
    <property type="project" value="InterPro"/>
</dbReference>
<dbReference type="InterPro" id="IPR036116">
    <property type="entry name" value="FN3_sf"/>
</dbReference>
<evidence type="ECO:0000313" key="15">
    <source>
        <dbReference type="Proteomes" id="UP000199695"/>
    </source>
</evidence>
<evidence type="ECO:0000256" key="7">
    <source>
        <dbReference type="ARBA" id="ARBA00023277"/>
    </source>
</evidence>
<evidence type="ECO:0000256" key="10">
    <source>
        <dbReference type="RuleBase" id="RU000489"/>
    </source>
</evidence>
<dbReference type="InterPro" id="IPR003610">
    <property type="entry name" value="CBM5/12"/>
</dbReference>
<organism evidence="14 15">
    <name type="scientific">Lihuaxuella thermophila</name>
    <dbReference type="NCBI Taxonomy" id="1173111"/>
    <lineage>
        <taxon>Bacteria</taxon>
        <taxon>Bacillati</taxon>
        <taxon>Bacillota</taxon>
        <taxon>Bacilli</taxon>
        <taxon>Bacillales</taxon>
        <taxon>Thermoactinomycetaceae</taxon>
        <taxon>Lihuaxuella</taxon>
    </lineage>
</organism>
<dbReference type="PROSITE" id="PS51910">
    <property type="entry name" value="GH18_2"/>
    <property type="match status" value="1"/>
</dbReference>
<dbReference type="InterPro" id="IPR001223">
    <property type="entry name" value="Glyco_hydro18_cat"/>
</dbReference>
<evidence type="ECO:0000256" key="2">
    <source>
        <dbReference type="ARBA" id="ARBA00009121"/>
    </source>
</evidence>
<dbReference type="GO" id="GO:0000272">
    <property type="term" value="P:polysaccharide catabolic process"/>
    <property type="evidence" value="ECO:0007669"/>
    <property type="project" value="UniProtKB-KW"/>
</dbReference>
<keyword evidence="9" id="KW-0624">Polysaccharide degradation</keyword>
<dbReference type="AlphaFoldDB" id="A0A1H8E5B1"/>
<dbReference type="SMART" id="SM00060">
    <property type="entry name" value="FN3"/>
    <property type="match status" value="1"/>
</dbReference>
<dbReference type="InterPro" id="IPR050314">
    <property type="entry name" value="Glycosyl_Hydrlase_18"/>
</dbReference>
<evidence type="ECO:0000259" key="12">
    <source>
        <dbReference type="PROSITE" id="PS50853"/>
    </source>
</evidence>
<dbReference type="SUPFAM" id="SSF51445">
    <property type="entry name" value="(Trans)glycosidases"/>
    <property type="match status" value="1"/>
</dbReference>
<evidence type="ECO:0000256" key="5">
    <source>
        <dbReference type="ARBA" id="ARBA00022801"/>
    </source>
</evidence>
<keyword evidence="7" id="KW-0119">Carbohydrate metabolism</keyword>
<dbReference type="CDD" id="cd06548">
    <property type="entry name" value="GH18_chitinase"/>
    <property type="match status" value="1"/>
</dbReference>
<dbReference type="InterPro" id="IPR001579">
    <property type="entry name" value="Glyco_hydro_18_chit_AS"/>
</dbReference>
<dbReference type="GO" id="GO:0008843">
    <property type="term" value="F:endochitinase activity"/>
    <property type="evidence" value="ECO:0007669"/>
    <property type="project" value="UniProtKB-EC"/>
</dbReference>
<keyword evidence="4" id="KW-0732">Signal</keyword>
<dbReference type="SMART" id="SM00636">
    <property type="entry name" value="Glyco_18"/>
    <property type="match status" value="1"/>
</dbReference>
<evidence type="ECO:0000256" key="8">
    <source>
        <dbReference type="ARBA" id="ARBA00023295"/>
    </source>
</evidence>
<dbReference type="InterPro" id="IPR036573">
    <property type="entry name" value="CBM_sf_5/12"/>
</dbReference>
<dbReference type="GO" id="GO:0005576">
    <property type="term" value="C:extracellular region"/>
    <property type="evidence" value="ECO:0007669"/>
    <property type="project" value="InterPro"/>
</dbReference>
<dbReference type="PROSITE" id="PS50853">
    <property type="entry name" value="FN3"/>
    <property type="match status" value="1"/>
</dbReference>
<dbReference type="InterPro" id="IPR011583">
    <property type="entry name" value="Chitinase_II/V-like_cat"/>
</dbReference>
<dbReference type="EMBL" id="FOCQ01000006">
    <property type="protein sequence ID" value="SEN14635.1"/>
    <property type="molecule type" value="Genomic_DNA"/>
</dbReference>
<dbReference type="Pfam" id="PF00704">
    <property type="entry name" value="Glyco_hydro_18"/>
    <property type="match status" value="1"/>
</dbReference>
<proteinExistence type="inferred from homology"/>
<dbReference type="PANTHER" id="PTHR11177:SF317">
    <property type="entry name" value="CHITINASE 12-RELATED"/>
    <property type="match status" value="1"/>
</dbReference>
<dbReference type="SUPFAM" id="SSF51055">
    <property type="entry name" value="Carbohydrate binding domain"/>
    <property type="match status" value="1"/>
</dbReference>
<evidence type="ECO:0000313" key="14">
    <source>
        <dbReference type="EMBL" id="SEN14635.1"/>
    </source>
</evidence>
<dbReference type="PROSITE" id="PS01095">
    <property type="entry name" value="GH18_1"/>
    <property type="match status" value="1"/>
</dbReference>
<dbReference type="PANTHER" id="PTHR11177">
    <property type="entry name" value="CHITINASE"/>
    <property type="match status" value="1"/>
</dbReference>
<comment type="catalytic activity">
    <reaction evidence="1">
        <text>Random endo-hydrolysis of N-acetyl-beta-D-glucosaminide (1-&gt;4)-beta-linkages in chitin and chitodextrins.</text>
        <dbReference type="EC" id="3.2.1.14"/>
    </reaction>
</comment>
<feature type="domain" description="Fibronectin type-III" evidence="12">
    <location>
        <begin position="95"/>
        <end position="180"/>
    </location>
</feature>
<dbReference type="Gene3D" id="3.20.20.80">
    <property type="entry name" value="Glycosidases"/>
    <property type="match status" value="1"/>
</dbReference>
<dbReference type="GO" id="GO:0030246">
    <property type="term" value="F:carbohydrate binding"/>
    <property type="evidence" value="ECO:0007669"/>
    <property type="project" value="InterPro"/>
</dbReference>
<dbReference type="InterPro" id="IPR003961">
    <property type="entry name" value="FN3_dom"/>
</dbReference>
<dbReference type="InterPro" id="IPR013783">
    <property type="entry name" value="Ig-like_fold"/>
</dbReference>
<evidence type="ECO:0000256" key="6">
    <source>
        <dbReference type="ARBA" id="ARBA00023024"/>
    </source>
</evidence>
<name>A0A1H8E5B1_9BACL</name>